<feature type="transmembrane region" description="Helical" evidence="2">
    <location>
        <begin position="49"/>
        <end position="72"/>
    </location>
</feature>
<proteinExistence type="predicted"/>
<organism evidence="3 4">
    <name type="scientific">Tsukamurella soli</name>
    <dbReference type="NCBI Taxonomy" id="644556"/>
    <lineage>
        <taxon>Bacteria</taxon>
        <taxon>Bacillati</taxon>
        <taxon>Actinomycetota</taxon>
        <taxon>Actinomycetes</taxon>
        <taxon>Mycobacteriales</taxon>
        <taxon>Tsukamurellaceae</taxon>
        <taxon>Tsukamurella</taxon>
    </lineage>
</organism>
<evidence type="ECO:0000256" key="1">
    <source>
        <dbReference type="SAM" id="MobiDB-lite"/>
    </source>
</evidence>
<keyword evidence="2" id="KW-0472">Membrane</keyword>
<gene>
    <name evidence="3" type="ORF">GCM10023147_33340</name>
</gene>
<keyword evidence="4" id="KW-1185">Reference proteome</keyword>
<reference evidence="4" key="1">
    <citation type="journal article" date="2019" name="Int. J. Syst. Evol. Microbiol.">
        <title>The Global Catalogue of Microorganisms (GCM) 10K type strain sequencing project: providing services to taxonomists for standard genome sequencing and annotation.</title>
        <authorList>
            <consortium name="The Broad Institute Genomics Platform"/>
            <consortium name="The Broad Institute Genome Sequencing Center for Infectious Disease"/>
            <person name="Wu L."/>
            <person name="Ma J."/>
        </authorList>
    </citation>
    <scope>NUCLEOTIDE SEQUENCE [LARGE SCALE GENOMIC DNA]</scope>
    <source>
        <strain evidence="4">JCM 17688</strain>
    </source>
</reference>
<comment type="caution">
    <text evidence="3">The sequence shown here is derived from an EMBL/GenBank/DDBJ whole genome shotgun (WGS) entry which is preliminary data.</text>
</comment>
<keyword evidence="2" id="KW-0812">Transmembrane</keyword>
<feature type="compositionally biased region" description="Basic and acidic residues" evidence="1">
    <location>
        <begin position="84"/>
        <end position="110"/>
    </location>
</feature>
<evidence type="ECO:0008006" key="5">
    <source>
        <dbReference type="Google" id="ProtNLM"/>
    </source>
</evidence>
<accession>A0ABP8JXR0</accession>
<dbReference type="Proteomes" id="UP001500635">
    <property type="component" value="Unassembled WGS sequence"/>
</dbReference>
<evidence type="ECO:0000313" key="4">
    <source>
        <dbReference type="Proteomes" id="UP001500635"/>
    </source>
</evidence>
<sequence length="125" mass="13554">MIVLIGLVVLIAAVVVGLAAVLGNSGSGHALTRSFSILGYHVTGSTGTLFLYGAIVGAVGLIGLSLVIAGGFRASRRGRLARRQLNDSRQETADAYRYQDQRTADQRETDLTNAEGPQRRWRWRR</sequence>
<dbReference type="RefSeq" id="WP_344998014.1">
    <property type="nucleotide sequence ID" value="NZ_BAABFR010000057.1"/>
</dbReference>
<keyword evidence="2" id="KW-1133">Transmembrane helix</keyword>
<name>A0ABP8JXR0_9ACTN</name>
<feature type="region of interest" description="Disordered" evidence="1">
    <location>
        <begin position="83"/>
        <end position="125"/>
    </location>
</feature>
<protein>
    <recommendedName>
        <fullName evidence="5">Lipopolysaccharide assembly protein A domain-containing protein</fullName>
    </recommendedName>
</protein>
<dbReference type="EMBL" id="BAABFR010000057">
    <property type="protein sequence ID" value="GAA4397733.1"/>
    <property type="molecule type" value="Genomic_DNA"/>
</dbReference>
<evidence type="ECO:0000256" key="2">
    <source>
        <dbReference type="SAM" id="Phobius"/>
    </source>
</evidence>
<evidence type="ECO:0000313" key="3">
    <source>
        <dbReference type="EMBL" id="GAA4397733.1"/>
    </source>
</evidence>